<sequence length="532" mass="59011">MDTRLIQTAVLGSPDSDVPVVCPEDADELDAFRREHADETWWCGTHLPGGCGRRLTTKLYRDRISHFAHYADGSSEHRCGSASRGKDSANHLFVKADLATWLRSQGVVAEFDFPEPIGSAVRARLEDGRILLVHLDRQREVDWDDETVWEFFLGPGVQAGPEVLDRRGRVHRIRLDKNDNGAPTTTTGVQEPGSGTRWFPLAGLALSADGLSAPDVGIPLAAPQPHLSERKSAAVPTKNAAVPLPRTAVAPAPAARHSDQTLQALQRIDSALHLEHPGQVAAAVRHAEELLLSGLPETEDRRELRAAVAKGHRWQEQRSRRRATVVSQLREDFTAGRPVGVLLRQAVELVADEDASNDDRATVTDIRTRFVLRVEEEKAKRARLEAERAARTRPARIEQAPPQPMPRPRAPGQVDPSELADIARGVYGALKRAAREGRVTSWDDLRRRSGDRRLTRLGLRDKAEVLYLVDQHAQEDEPLLSVLLTAADSALSLQLYRDVAHLLGRPLPALDQALADHLAAERVELHQWWKHR</sequence>
<gene>
    <name evidence="2" type="ORF">GCM10009759_39280</name>
</gene>
<evidence type="ECO:0008006" key="4">
    <source>
        <dbReference type="Google" id="ProtNLM"/>
    </source>
</evidence>
<organism evidence="2 3">
    <name type="scientific">Kitasatospora saccharophila</name>
    <dbReference type="NCBI Taxonomy" id="407973"/>
    <lineage>
        <taxon>Bacteria</taxon>
        <taxon>Bacillati</taxon>
        <taxon>Actinomycetota</taxon>
        <taxon>Actinomycetes</taxon>
        <taxon>Kitasatosporales</taxon>
        <taxon>Streptomycetaceae</taxon>
        <taxon>Kitasatospora</taxon>
    </lineage>
</organism>
<evidence type="ECO:0000313" key="3">
    <source>
        <dbReference type="Proteomes" id="UP001500897"/>
    </source>
</evidence>
<name>A0ABN2X5H1_9ACTN</name>
<comment type="caution">
    <text evidence="2">The sequence shown here is derived from an EMBL/GenBank/DDBJ whole genome shotgun (WGS) entry which is preliminary data.</text>
</comment>
<feature type="region of interest" description="Disordered" evidence="1">
    <location>
        <begin position="384"/>
        <end position="415"/>
    </location>
</feature>
<dbReference type="EMBL" id="BAAANS010000025">
    <property type="protein sequence ID" value="GAA2103649.1"/>
    <property type="molecule type" value="Genomic_DNA"/>
</dbReference>
<dbReference type="Proteomes" id="UP001500897">
    <property type="component" value="Unassembled WGS sequence"/>
</dbReference>
<accession>A0ABN2X5H1</accession>
<evidence type="ECO:0000256" key="1">
    <source>
        <dbReference type="SAM" id="MobiDB-lite"/>
    </source>
</evidence>
<protein>
    <recommendedName>
        <fullName evidence="4">Competence protein CoiA-like protein</fullName>
    </recommendedName>
</protein>
<dbReference type="RefSeq" id="WP_344553610.1">
    <property type="nucleotide sequence ID" value="NZ_BAAANS010000025.1"/>
</dbReference>
<keyword evidence="3" id="KW-1185">Reference proteome</keyword>
<reference evidence="2 3" key="1">
    <citation type="journal article" date="2019" name="Int. J. Syst. Evol. Microbiol.">
        <title>The Global Catalogue of Microorganisms (GCM) 10K type strain sequencing project: providing services to taxonomists for standard genome sequencing and annotation.</title>
        <authorList>
            <consortium name="The Broad Institute Genomics Platform"/>
            <consortium name="The Broad Institute Genome Sequencing Center for Infectious Disease"/>
            <person name="Wu L."/>
            <person name="Ma J."/>
        </authorList>
    </citation>
    <scope>NUCLEOTIDE SEQUENCE [LARGE SCALE GENOMIC DNA]</scope>
    <source>
        <strain evidence="2 3">JCM 14559</strain>
    </source>
</reference>
<proteinExistence type="predicted"/>
<evidence type="ECO:0000313" key="2">
    <source>
        <dbReference type="EMBL" id="GAA2103649.1"/>
    </source>
</evidence>